<sequence>MSGKTKRSPANYARNASLKRDWKLSMALDTLALNRNFELIPKLILKHKHFTGRRRRSATDDKLESRKIRMIADTFDENMLEEKILPLLVKSIKNNVMIISRPGISCARQFHRLFIFFVITYKNLDLIQEHSYEELDLLQRQKIRLIADKL</sequence>
<proteinExistence type="predicted"/>
<organism evidence="1 2">
    <name type="scientific">Melipona quadrifasciata</name>
    <dbReference type="NCBI Taxonomy" id="166423"/>
    <lineage>
        <taxon>Eukaryota</taxon>
        <taxon>Metazoa</taxon>
        <taxon>Ecdysozoa</taxon>
        <taxon>Arthropoda</taxon>
        <taxon>Hexapoda</taxon>
        <taxon>Insecta</taxon>
        <taxon>Pterygota</taxon>
        <taxon>Neoptera</taxon>
        <taxon>Endopterygota</taxon>
        <taxon>Hymenoptera</taxon>
        <taxon>Apocrita</taxon>
        <taxon>Aculeata</taxon>
        <taxon>Apoidea</taxon>
        <taxon>Anthophila</taxon>
        <taxon>Apidae</taxon>
        <taxon>Melipona</taxon>
    </lineage>
</organism>
<evidence type="ECO:0000313" key="1">
    <source>
        <dbReference type="EMBL" id="KOX75136.1"/>
    </source>
</evidence>
<keyword evidence="2" id="KW-1185">Reference proteome</keyword>
<protein>
    <submittedName>
        <fullName evidence="1">Uncharacterized protein</fullName>
    </submittedName>
</protein>
<gene>
    <name evidence="1" type="ORF">WN51_14283</name>
</gene>
<accession>A0A0M9A2J8</accession>
<dbReference type="AlphaFoldDB" id="A0A0M9A2J8"/>
<dbReference type="OrthoDB" id="6514900at2759"/>
<name>A0A0M9A2J8_9HYME</name>
<dbReference type="EMBL" id="KQ435771">
    <property type="protein sequence ID" value="KOX75136.1"/>
    <property type="molecule type" value="Genomic_DNA"/>
</dbReference>
<reference evidence="1 2" key="1">
    <citation type="submission" date="2015-07" db="EMBL/GenBank/DDBJ databases">
        <title>The genome of Melipona quadrifasciata.</title>
        <authorList>
            <person name="Pan H."/>
            <person name="Kapheim K."/>
        </authorList>
    </citation>
    <scope>NUCLEOTIDE SEQUENCE [LARGE SCALE GENOMIC DNA]</scope>
    <source>
        <strain evidence="1">0111107301</strain>
        <tissue evidence="1">Whole body</tissue>
    </source>
</reference>
<dbReference type="Proteomes" id="UP000053105">
    <property type="component" value="Unassembled WGS sequence"/>
</dbReference>
<evidence type="ECO:0000313" key="2">
    <source>
        <dbReference type="Proteomes" id="UP000053105"/>
    </source>
</evidence>